<dbReference type="Pfam" id="PF00293">
    <property type="entry name" value="NUDIX"/>
    <property type="match status" value="1"/>
</dbReference>
<dbReference type="PROSITE" id="PS51462">
    <property type="entry name" value="NUDIX"/>
    <property type="match status" value="1"/>
</dbReference>
<evidence type="ECO:0000256" key="3">
    <source>
        <dbReference type="ARBA" id="ARBA00022801"/>
    </source>
</evidence>
<evidence type="ECO:0000259" key="8">
    <source>
        <dbReference type="PROSITE" id="PS50949"/>
    </source>
</evidence>
<dbReference type="InterPro" id="IPR020084">
    <property type="entry name" value="NUDIX_hydrolase_CS"/>
</dbReference>
<gene>
    <name evidence="10" type="ORF">ACFSYH_07505</name>
</gene>
<keyword evidence="6" id="KW-0804">Transcription</keyword>
<dbReference type="PANTHER" id="PTHR43046:SF14">
    <property type="entry name" value="MUTT_NUDIX FAMILY PROTEIN"/>
    <property type="match status" value="1"/>
</dbReference>
<feature type="domain" description="HTH gntR-type" evidence="8">
    <location>
        <begin position="16"/>
        <end position="84"/>
    </location>
</feature>
<dbReference type="RefSeq" id="WP_377466256.1">
    <property type="nucleotide sequence ID" value="NZ_JBHUOP010000003.1"/>
</dbReference>
<sequence length="240" mass="25840">MSELELQISVDENNPTPPYEQIRSQIAQAIAVGALGADERLAPVRQLAGDLGVAPGTVARAYRELETSGYVVTKRGGGTRVSTSAPRSVIPITDDPLAPQGHPQTQRIAAYGIALQGDEVLLVRSSDQSKLAGTWFLPGGGIDWGEAPEEAVVREFEEETGLEVSLGELLDVSSAINVFTDETLHTVRIIYLVNVVSGDLRVEVDGTTDAVEWMPLDRVGELRLAEFVIRALGRLRARKG</sequence>
<dbReference type="CDD" id="cd07377">
    <property type="entry name" value="WHTH_GntR"/>
    <property type="match status" value="1"/>
</dbReference>
<accession>A0ABW5XHV3</accession>
<keyword evidence="3 7" id="KW-0378">Hydrolase</keyword>
<dbReference type="PANTHER" id="PTHR43046">
    <property type="entry name" value="GDP-MANNOSE MANNOSYL HYDROLASE"/>
    <property type="match status" value="1"/>
</dbReference>
<evidence type="ECO:0000256" key="2">
    <source>
        <dbReference type="ARBA" id="ARBA00005582"/>
    </source>
</evidence>
<evidence type="ECO:0000256" key="4">
    <source>
        <dbReference type="ARBA" id="ARBA00023015"/>
    </source>
</evidence>
<proteinExistence type="inferred from homology"/>
<comment type="similarity">
    <text evidence="2 7">Belongs to the Nudix hydrolase family.</text>
</comment>
<keyword evidence="5" id="KW-0238">DNA-binding</keyword>
<dbReference type="EMBL" id="JBHUOP010000003">
    <property type="protein sequence ID" value="MFD2840418.1"/>
    <property type="molecule type" value="Genomic_DNA"/>
</dbReference>
<dbReference type="SMART" id="SM00345">
    <property type="entry name" value="HTH_GNTR"/>
    <property type="match status" value="1"/>
</dbReference>
<comment type="cofactor">
    <cofactor evidence="1">
        <name>Mg(2+)</name>
        <dbReference type="ChEBI" id="CHEBI:18420"/>
    </cofactor>
</comment>
<keyword evidence="11" id="KW-1185">Reference proteome</keyword>
<comment type="caution">
    <text evidence="10">The sequence shown here is derived from an EMBL/GenBank/DDBJ whole genome shotgun (WGS) entry which is preliminary data.</text>
</comment>
<dbReference type="PRINTS" id="PR00502">
    <property type="entry name" value="NUDIXFAMILY"/>
</dbReference>
<evidence type="ECO:0000256" key="5">
    <source>
        <dbReference type="ARBA" id="ARBA00023125"/>
    </source>
</evidence>
<name>A0ABW5XHV3_9MICO</name>
<evidence type="ECO:0000313" key="11">
    <source>
        <dbReference type="Proteomes" id="UP001597391"/>
    </source>
</evidence>
<dbReference type="InterPro" id="IPR020476">
    <property type="entry name" value="Nudix_hydrolase"/>
</dbReference>
<dbReference type="InterPro" id="IPR015797">
    <property type="entry name" value="NUDIX_hydrolase-like_dom_sf"/>
</dbReference>
<protein>
    <submittedName>
        <fullName evidence="10">NUDIX domain-containing protein</fullName>
    </submittedName>
</protein>
<keyword evidence="4" id="KW-0805">Transcription regulation</keyword>
<evidence type="ECO:0000256" key="1">
    <source>
        <dbReference type="ARBA" id="ARBA00001946"/>
    </source>
</evidence>
<dbReference type="Gene3D" id="1.10.10.10">
    <property type="entry name" value="Winged helix-like DNA-binding domain superfamily/Winged helix DNA-binding domain"/>
    <property type="match status" value="1"/>
</dbReference>
<dbReference type="InterPro" id="IPR000086">
    <property type="entry name" value="NUDIX_hydrolase_dom"/>
</dbReference>
<evidence type="ECO:0000313" key="10">
    <source>
        <dbReference type="EMBL" id="MFD2840418.1"/>
    </source>
</evidence>
<dbReference type="SUPFAM" id="SSF55811">
    <property type="entry name" value="Nudix"/>
    <property type="match status" value="1"/>
</dbReference>
<dbReference type="PROSITE" id="PS00893">
    <property type="entry name" value="NUDIX_BOX"/>
    <property type="match status" value="1"/>
</dbReference>
<reference evidence="11" key="1">
    <citation type="journal article" date="2019" name="Int. J. Syst. Evol. Microbiol.">
        <title>The Global Catalogue of Microorganisms (GCM) 10K type strain sequencing project: providing services to taxonomists for standard genome sequencing and annotation.</title>
        <authorList>
            <consortium name="The Broad Institute Genomics Platform"/>
            <consortium name="The Broad Institute Genome Sequencing Center for Infectious Disease"/>
            <person name="Wu L."/>
            <person name="Ma J."/>
        </authorList>
    </citation>
    <scope>NUCLEOTIDE SEQUENCE [LARGE SCALE GENOMIC DNA]</scope>
    <source>
        <strain evidence="11">KCTC 33576</strain>
    </source>
</reference>
<dbReference type="InterPro" id="IPR000524">
    <property type="entry name" value="Tscrpt_reg_HTH_GntR"/>
</dbReference>
<evidence type="ECO:0000256" key="6">
    <source>
        <dbReference type="ARBA" id="ARBA00023163"/>
    </source>
</evidence>
<evidence type="ECO:0000256" key="7">
    <source>
        <dbReference type="RuleBase" id="RU003476"/>
    </source>
</evidence>
<evidence type="ECO:0000259" key="9">
    <source>
        <dbReference type="PROSITE" id="PS51462"/>
    </source>
</evidence>
<dbReference type="Gene3D" id="3.90.79.10">
    <property type="entry name" value="Nucleoside Triphosphate Pyrophosphohydrolase"/>
    <property type="match status" value="1"/>
</dbReference>
<dbReference type="PROSITE" id="PS50949">
    <property type="entry name" value="HTH_GNTR"/>
    <property type="match status" value="1"/>
</dbReference>
<dbReference type="InterPro" id="IPR036388">
    <property type="entry name" value="WH-like_DNA-bd_sf"/>
</dbReference>
<dbReference type="Proteomes" id="UP001597391">
    <property type="component" value="Unassembled WGS sequence"/>
</dbReference>
<dbReference type="Pfam" id="PF00392">
    <property type="entry name" value="GntR"/>
    <property type="match status" value="1"/>
</dbReference>
<feature type="domain" description="Nudix hydrolase" evidence="9">
    <location>
        <begin position="105"/>
        <end position="237"/>
    </location>
</feature>
<organism evidence="10 11">
    <name type="scientific">Populibacterium corticicola</name>
    <dbReference type="NCBI Taxonomy" id="1812826"/>
    <lineage>
        <taxon>Bacteria</taxon>
        <taxon>Bacillati</taxon>
        <taxon>Actinomycetota</taxon>
        <taxon>Actinomycetes</taxon>
        <taxon>Micrococcales</taxon>
        <taxon>Jonesiaceae</taxon>
        <taxon>Populibacterium</taxon>
    </lineage>
</organism>
<dbReference type="InterPro" id="IPR036390">
    <property type="entry name" value="WH_DNA-bd_sf"/>
</dbReference>
<dbReference type="SUPFAM" id="SSF46785">
    <property type="entry name" value="Winged helix' DNA-binding domain"/>
    <property type="match status" value="1"/>
</dbReference>